<gene>
    <name evidence="1" type="ORF">HPB50_009190</name>
</gene>
<sequence>MRRPLRKKLAFNRAAGARRELKNQFENSALLEVLTPNKTPTRQPTIILAKEPLHMVTAGRSALPSTPNDQPTNQLLRLMRQLIGGTSAPQEGQLLPELFLQRLPQSMVPVLVAADVPVDTLTEMADRVADYLRAHSFNAETTLDTHIQPRSLGDSYGSSSTEGSPVAPQHAAPVKEEVGIAFYRAAGAGRE</sequence>
<dbReference type="EMBL" id="CM023484">
    <property type="protein sequence ID" value="KAH6932752.1"/>
    <property type="molecule type" value="Genomic_DNA"/>
</dbReference>
<accession>A0ACB7SHX9</accession>
<protein>
    <submittedName>
        <fullName evidence="1">Uncharacterized protein</fullName>
    </submittedName>
</protein>
<name>A0ACB7SHX9_HYAAI</name>
<evidence type="ECO:0000313" key="2">
    <source>
        <dbReference type="Proteomes" id="UP000821845"/>
    </source>
</evidence>
<proteinExistence type="predicted"/>
<evidence type="ECO:0000313" key="1">
    <source>
        <dbReference type="EMBL" id="KAH6932752.1"/>
    </source>
</evidence>
<comment type="caution">
    <text evidence="1">The sequence shown here is derived from an EMBL/GenBank/DDBJ whole genome shotgun (WGS) entry which is preliminary data.</text>
</comment>
<keyword evidence="2" id="KW-1185">Reference proteome</keyword>
<dbReference type="Proteomes" id="UP000821845">
    <property type="component" value="Chromosome 4"/>
</dbReference>
<reference evidence="1" key="1">
    <citation type="submission" date="2020-05" db="EMBL/GenBank/DDBJ databases">
        <title>Large-scale comparative analyses of tick genomes elucidate their genetic diversity and vector capacities.</title>
        <authorList>
            <person name="Jia N."/>
            <person name="Wang J."/>
            <person name="Shi W."/>
            <person name="Du L."/>
            <person name="Sun Y."/>
            <person name="Zhan W."/>
            <person name="Jiang J."/>
            <person name="Wang Q."/>
            <person name="Zhang B."/>
            <person name="Ji P."/>
            <person name="Sakyi L.B."/>
            <person name="Cui X."/>
            <person name="Yuan T."/>
            <person name="Jiang B."/>
            <person name="Yang W."/>
            <person name="Lam T.T.-Y."/>
            <person name="Chang Q."/>
            <person name="Ding S."/>
            <person name="Wang X."/>
            <person name="Zhu J."/>
            <person name="Ruan X."/>
            <person name="Zhao L."/>
            <person name="Wei J."/>
            <person name="Que T."/>
            <person name="Du C."/>
            <person name="Cheng J."/>
            <person name="Dai P."/>
            <person name="Han X."/>
            <person name="Huang E."/>
            <person name="Gao Y."/>
            <person name="Liu J."/>
            <person name="Shao H."/>
            <person name="Ye R."/>
            <person name="Li L."/>
            <person name="Wei W."/>
            <person name="Wang X."/>
            <person name="Wang C."/>
            <person name="Yang T."/>
            <person name="Huo Q."/>
            <person name="Li W."/>
            <person name="Guo W."/>
            <person name="Chen H."/>
            <person name="Zhou L."/>
            <person name="Ni X."/>
            <person name="Tian J."/>
            <person name="Zhou Y."/>
            <person name="Sheng Y."/>
            <person name="Liu T."/>
            <person name="Pan Y."/>
            <person name="Xia L."/>
            <person name="Li J."/>
            <person name="Zhao F."/>
            <person name="Cao W."/>
        </authorList>
    </citation>
    <scope>NUCLEOTIDE SEQUENCE</scope>
    <source>
        <strain evidence="1">Hyas-2018</strain>
    </source>
</reference>
<organism evidence="1 2">
    <name type="scientific">Hyalomma asiaticum</name>
    <name type="common">Tick</name>
    <dbReference type="NCBI Taxonomy" id="266040"/>
    <lineage>
        <taxon>Eukaryota</taxon>
        <taxon>Metazoa</taxon>
        <taxon>Ecdysozoa</taxon>
        <taxon>Arthropoda</taxon>
        <taxon>Chelicerata</taxon>
        <taxon>Arachnida</taxon>
        <taxon>Acari</taxon>
        <taxon>Parasitiformes</taxon>
        <taxon>Ixodida</taxon>
        <taxon>Ixodoidea</taxon>
        <taxon>Ixodidae</taxon>
        <taxon>Hyalomminae</taxon>
        <taxon>Hyalomma</taxon>
    </lineage>
</organism>